<feature type="transmembrane region" description="Helical" evidence="8">
    <location>
        <begin position="196"/>
        <end position="215"/>
    </location>
</feature>
<dbReference type="GO" id="GO:0005886">
    <property type="term" value="C:plasma membrane"/>
    <property type="evidence" value="ECO:0007669"/>
    <property type="project" value="UniProtKB-SubCell"/>
</dbReference>
<dbReference type="InterPro" id="IPR038731">
    <property type="entry name" value="RgtA/B/C-like"/>
</dbReference>
<keyword evidence="5 8" id="KW-0812">Transmembrane</keyword>
<sequence>MSVLTSFGWRAVLLLHFLVAMLRILYAVKGGFDLDAEEAQYWLWSQYPDWSYYSKPPLIAYINAFTTSILGSVAWAVRLNAITLGSLLALGVYHITRQVYQNKKLAFLVSAGLLVLPSYHYVSLFFTTDILAVLGWLFTTYFFYRASREEGLKNWFFAGLSMGIGLLGKYTLLYFIPFSLLYLAFLNRKLLRQKGYYLFLLTATLLFLPVIIWNVQNGMMGALHVAHLAGAGKEFPGWSKVLAYQSEFLGGQLLLNLPLLCLLFFWKRFKIADFLKGDFERYVLATVGFVFLSFFLLAFFKRIRINWLLFSYFPLYIILLRAILRSGLIYRVKNYLAVTFFLLIGLLFQPIIAAYSLPASKIVPVTVDPFSKLMGWRELGQFLDQEIKGHFEEEDYIILSDKYQIAAQMSFYTPGQPSTYCLPYDRRRMNQYDLWGIPSDVAANQKQVVFIKTSPLEKDELQQALIPAEKITYRTHFPVVYKGQQIKTFYIYFLNGMPQAEANFNRY</sequence>
<proteinExistence type="predicted"/>
<dbReference type="STRING" id="390640.SAMN04488034_101414"/>
<evidence type="ECO:0000256" key="6">
    <source>
        <dbReference type="ARBA" id="ARBA00022989"/>
    </source>
</evidence>
<dbReference type="AlphaFoldDB" id="A0A1H5IFL3"/>
<feature type="transmembrane region" description="Helical" evidence="8">
    <location>
        <begin position="305"/>
        <end position="324"/>
    </location>
</feature>
<feature type="transmembrane region" description="Helical" evidence="8">
    <location>
        <begin position="73"/>
        <end position="93"/>
    </location>
</feature>
<keyword evidence="3 10" id="KW-0328">Glycosyltransferase</keyword>
<evidence type="ECO:0000256" key="3">
    <source>
        <dbReference type="ARBA" id="ARBA00022676"/>
    </source>
</evidence>
<dbReference type="GO" id="GO:0016763">
    <property type="term" value="F:pentosyltransferase activity"/>
    <property type="evidence" value="ECO:0007669"/>
    <property type="project" value="TreeGrafter"/>
</dbReference>
<protein>
    <submittedName>
        <fullName evidence="10">Dolichyl-phosphate-mannose-protein mannosyltransferase</fullName>
    </submittedName>
</protein>
<feature type="transmembrane region" description="Helical" evidence="8">
    <location>
        <begin position="105"/>
        <end position="138"/>
    </location>
</feature>
<evidence type="ECO:0000256" key="4">
    <source>
        <dbReference type="ARBA" id="ARBA00022679"/>
    </source>
</evidence>
<dbReference type="Pfam" id="PF13231">
    <property type="entry name" value="PMT_2"/>
    <property type="match status" value="1"/>
</dbReference>
<feature type="transmembrane region" description="Helical" evidence="8">
    <location>
        <begin position="336"/>
        <end position="357"/>
    </location>
</feature>
<evidence type="ECO:0000256" key="8">
    <source>
        <dbReference type="SAM" id="Phobius"/>
    </source>
</evidence>
<keyword evidence="2" id="KW-1003">Cell membrane</keyword>
<name>A0A1H5IFL3_9FLAO</name>
<keyword evidence="7 8" id="KW-0472">Membrane</keyword>
<evidence type="ECO:0000313" key="10">
    <source>
        <dbReference type="EMBL" id="SEE38864.1"/>
    </source>
</evidence>
<evidence type="ECO:0000256" key="1">
    <source>
        <dbReference type="ARBA" id="ARBA00004651"/>
    </source>
</evidence>
<evidence type="ECO:0000256" key="2">
    <source>
        <dbReference type="ARBA" id="ARBA00022475"/>
    </source>
</evidence>
<feature type="transmembrane region" description="Helical" evidence="8">
    <location>
        <begin position="279"/>
        <end position="299"/>
    </location>
</feature>
<dbReference type="InterPro" id="IPR050297">
    <property type="entry name" value="LipidA_mod_glycosyltrf_83"/>
</dbReference>
<comment type="subcellular location">
    <subcellularLocation>
        <location evidence="1">Cell membrane</location>
        <topology evidence="1">Multi-pass membrane protein</topology>
    </subcellularLocation>
</comment>
<accession>A0A1H5IFL3</accession>
<gene>
    <name evidence="10" type="ORF">SAMN04488034_101414</name>
</gene>
<feature type="transmembrane region" description="Helical" evidence="8">
    <location>
        <begin position="158"/>
        <end position="184"/>
    </location>
</feature>
<organism evidence="10 11">
    <name type="scientific">Salinimicrobium catena</name>
    <dbReference type="NCBI Taxonomy" id="390640"/>
    <lineage>
        <taxon>Bacteria</taxon>
        <taxon>Pseudomonadati</taxon>
        <taxon>Bacteroidota</taxon>
        <taxon>Flavobacteriia</taxon>
        <taxon>Flavobacteriales</taxon>
        <taxon>Flavobacteriaceae</taxon>
        <taxon>Salinimicrobium</taxon>
    </lineage>
</organism>
<keyword evidence="11" id="KW-1185">Reference proteome</keyword>
<reference evidence="10 11" key="1">
    <citation type="submission" date="2016-10" db="EMBL/GenBank/DDBJ databases">
        <authorList>
            <person name="de Groot N.N."/>
        </authorList>
    </citation>
    <scope>NUCLEOTIDE SEQUENCE [LARGE SCALE GENOMIC DNA]</scope>
    <source>
        <strain evidence="10 11">DSM 23553</strain>
    </source>
</reference>
<feature type="transmembrane region" description="Helical" evidence="8">
    <location>
        <begin position="248"/>
        <end position="267"/>
    </location>
</feature>
<dbReference type="PANTHER" id="PTHR33908:SF11">
    <property type="entry name" value="MEMBRANE PROTEIN"/>
    <property type="match status" value="1"/>
</dbReference>
<dbReference type="RefSeq" id="WP_093111234.1">
    <property type="nucleotide sequence ID" value="NZ_FNGG01000001.1"/>
</dbReference>
<dbReference type="PANTHER" id="PTHR33908">
    <property type="entry name" value="MANNOSYLTRANSFERASE YKCB-RELATED"/>
    <property type="match status" value="1"/>
</dbReference>
<dbReference type="OrthoDB" id="9813729at2"/>
<dbReference type="GO" id="GO:0009103">
    <property type="term" value="P:lipopolysaccharide biosynthetic process"/>
    <property type="evidence" value="ECO:0007669"/>
    <property type="project" value="UniProtKB-ARBA"/>
</dbReference>
<evidence type="ECO:0000313" key="11">
    <source>
        <dbReference type="Proteomes" id="UP000199448"/>
    </source>
</evidence>
<dbReference type="Proteomes" id="UP000199448">
    <property type="component" value="Unassembled WGS sequence"/>
</dbReference>
<keyword evidence="4 10" id="KW-0808">Transferase</keyword>
<keyword evidence="6 8" id="KW-1133">Transmembrane helix</keyword>
<evidence type="ECO:0000256" key="7">
    <source>
        <dbReference type="ARBA" id="ARBA00023136"/>
    </source>
</evidence>
<feature type="domain" description="Glycosyltransferase RgtA/B/C/D-like" evidence="9">
    <location>
        <begin position="54"/>
        <end position="213"/>
    </location>
</feature>
<dbReference type="EMBL" id="FNUG01000001">
    <property type="protein sequence ID" value="SEE38864.1"/>
    <property type="molecule type" value="Genomic_DNA"/>
</dbReference>
<evidence type="ECO:0000256" key="5">
    <source>
        <dbReference type="ARBA" id="ARBA00022692"/>
    </source>
</evidence>
<evidence type="ECO:0000259" key="9">
    <source>
        <dbReference type="Pfam" id="PF13231"/>
    </source>
</evidence>